<dbReference type="Proteomes" id="UP001408789">
    <property type="component" value="Unassembled WGS sequence"/>
</dbReference>
<dbReference type="Pfam" id="PF10551">
    <property type="entry name" value="MULE"/>
    <property type="match status" value="1"/>
</dbReference>
<dbReference type="InterPro" id="IPR007527">
    <property type="entry name" value="Znf_SWIM"/>
</dbReference>
<comment type="caution">
    <text evidence="7">The sequence shown here is derived from an EMBL/GenBank/DDBJ whole genome shotgun (WGS) entry which is preliminary data.</text>
</comment>
<dbReference type="AlphaFoldDB" id="A0AAP0CGP5"/>
<organism evidence="7 8">
    <name type="scientific">Deinandra increscens subsp. villosa</name>
    <dbReference type="NCBI Taxonomy" id="3103831"/>
    <lineage>
        <taxon>Eukaryota</taxon>
        <taxon>Viridiplantae</taxon>
        <taxon>Streptophyta</taxon>
        <taxon>Embryophyta</taxon>
        <taxon>Tracheophyta</taxon>
        <taxon>Spermatophyta</taxon>
        <taxon>Magnoliopsida</taxon>
        <taxon>eudicotyledons</taxon>
        <taxon>Gunneridae</taxon>
        <taxon>Pentapetalae</taxon>
        <taxon>asterids</taxon>
        <taxon>campanulids</taxon>
        <taxon>Asterales</taxon>
        <taxon>Asteraceae</taxon>
        <taxon>Asteroideae</taxon>
        <taxon>Heliantheae alliance</taxon>
        <taxon>Madieae</taxon>
        <taxon>Madiinae</taxon>
        <taxon>Deinandra</taxon>
    </lineage>
</organism>
<evidence type="ECO:0000313" key="8">
    <source>
        <dbReference type="Proteomes" id="UP001408789"/>
    </source>
</evidence>
<dbReference type="Pfam" id="PF03101">
    <property type="entry name" value="FAR1"/>
    <property type="match status" value="1"/>
</dbReference>
<sequence length="914" mass="105431">MGISSSSSSALPATCMRCHRSIRSARSASLHLHDEISDIDGFPYGLTSPPETPLLRWVSSAELRYADVYNNPDEEQLQFTSSSFIIAEGQETLEKGDESSEVFISPNGTRTWCPVVDDVLKPKEGSTFASLEDVLSSYQEYAHAGDFSVRIGQRKKDPNGNVTHKYLRCNKAGKPERKLKFDSETTSRQSTFIRTDCKAHVLVKFCSKRSVYYVLKLVEGHNHSLVEGFNRDLTKICRKLPFSAKEFIHNMSLNSVGPVKAYRLMVSMMGGHHNVHGTPNDFKNFSMKTRRFIGDRDTQLLVNRLHERSKSLPEFYFDYVVSDGKLRGMFWADEISKVNYKAFGDVLAFDATYQTNKYDMIFVPFTGVDNHKCCVTFGAGLLSCETIESYTWLLENFLKAHGKKPTLVLTDQDPSMRQAVLNVLKGSRHRLCMWHIMKKLPAKVSGDLLQNTDIRERLHQLVWSNYMKPSTFETRWQELIESFSLENNEWLSEMYEIRERWIPAYFREIPMCCLLRTTSTRIESERYRQRTADFKTSTISYRSEVDLPIEKHAFDIYTHTIFKEVQREIKEGMYYCFILNTEVFERKHVYSVSQRNYNGGLHTFKVKFDCDTHTLDCSCMCFTRIGYLCRHAFCVLRVNQIDEIPPKYVSKRWSRYVLPRNVYSIESRYGVDNSEGGVLKRKIMEVVDQCVEVLRGDTVGLGFLVEKMKELKVGIARDGRYVLQRERANVDVVEELVGQQMEVEVSVNNPNGIRTKGCGRKRRFQGPGEKMTQKPPKVPRLCKTCKKYVTGHDSRNCKMKNQDAESVVGEGTSQICGSKNLSESSQLYPKSPSSPEDPYDYAEDEEALREVLMEEMRNQRPVIQKPKREITIDNFEKYLEEGFSSSDDGSEKHFDPFEDDPTDEDARWSPRGRW</sequence>
<dbReference type="PROSITE" id="PS50966">
    <property type="entry name" value="ZF_SWIM"/>
    <property type="match status" value="1"/>
</dbReference>
<dbReference type="PANTHER" id="PTHR47718:SF12">
    <property type="entry name" value="PROTEIN FAR1-RELATED SEQUENCE"/>
    <property type="match status" value="1"/>
</dbReference>
<dbReference type="InterPro" id="IPR004330">
    <property type="entry name" value="FAR1_DNA_bnd_dom"/>
</dbReference>
<evidence type="ECO:0000256" key="3">
    <source>
        <dbReference type="ARBA" id="ARBA00022833"/>
    </source>
</evidence>
<dbReference type="InterPro" id="IPR018289">
    <property type="entry name" value="MULE_transposase_dom"/>
</dbReference>
<evidence type="ECO:0000313" key="7">
    <source>
        <dbReference type="EMBL" id="KAK9056524.1"/>
    </source>
</evidence>
<keyword evidence="3" id="KW-0862">Zinc</keyword>
<feature type="region of interest" description="Disordered" evidence="5">
    <location>
        <begin position="881"/>
        <end position="914"/>
    </location>
</feature>
<protein>
    <recommendedName>
        <fullName evidence="6">SWIM-type domain-containing protein</fullName>
    </recommendedName>
</protein>
<name>A0AAP0CGP5_9ASTR</name>
<gene>
    <name evidence="7" type="ORF">SSX86_023886</name>
</gene>
<dbReference type="SMART" id="SM00575">
    <property type="entry name" value="ZnF_PMZ"/>
    <property type="match status" value="1"/>
</dbReference>
<feature type="region of interest" description="Disordered" evidence="5">
    <location>
        <begin position="815"/>
        <end position="841"/>
    </location>
</feature>
<dbReference type="GO" id="GO:0008270">
    <property type="term" value="F:zinc ion binding"/>
    <property type="evidence" value="ECO:0007669"/>
    <property type="project" value="UniProtKB-KW"/>
</dbReference>
<feature type="compositionally biased region" description="Polar residues" evidence="5">
    <location>
        <begin position="815"/>
        <end position="834"/>
    </location>
</feature>
<evidence type="ECO:0000256" key="5">
    <source>
        <dbReference type="SAM" id="MobiDB-lite"/>
    </source>
</evidence>
<dbReference type="PANTHER" id="PTHR47718">
    <property type="entry name" value="OS01G0519700 PROTEIN"/>
    <property type="match status" value="1"/>
</dbReference>
<reference evidence="7 8" key="1">
    <citation type="submission" date="2024-04" db="EMBL/GenBank/DDBJ databases">
        <title>The reference genome of an endangered Asteraceae, Deinandra increscens subsp. villosa, native to the Central Coast of California.</title>
        <authorList>
            <person name="Guilliams M."/>
            <person name="Hasenstab-Lehman K."/>
            <person name="Meyer R."/>
            <person name="Mcevoy S."/>
        </authorList>
    </citation>
    <scope>NUCLEOTIDE SEQUENCE [LARGE SCALE GENOMIC DNA]</scope>
    <source>
        <tissue evidence="7">Leaf</tissue>
    </source>
</reference>
<feature type="domain" description="SWIM-type" evidence="6">
    <location>
        <begin position="604"/>
        <end position="640"/>
    </location>
</feature>
<keyword evidence="8" id="KW-1185">Reference proteome</keyword>
<keyword evidence="2 4" id="KW-0863">Zinc-finger</keyword>
<feature type="region of interest" description="Disordered" evidence="5">
    <location>
        <begin position="756"/>
        <end position="777"/>
    </location>
</feature>
<keyword evidence="1" id="KW-0479">Metal-binding</keyword>
<evidence type="ECO:0000259" key="6">
    <source>
        <dbReference type="PROSITE" id="PS50966"/>
    </source>
</evidence>
<evidence type="ECO:0000256" key="4">
    <source>
        <dbReference type="PROSITE-ProRule" id="PRU00325"/>
    </source>
</evidence>
<evidence type="ECO:0000256" key="2">
    <source>
        <dbReference type="ARBA" id="ARBA00022771"/>
    </source>
</evidence>
<dbReference type="EMBL" id="JBCNJP010000024">
    <property type="protein sequence ID" value="KAK9056524.1"/>
    <property type="molecule type" value="Genomic_DNA"/>
</dbReference>
<dbReference type="InterPro" id="IPR006564">
    <property type="entry name" value="Znf_PMZ"/>
</dbReference>
<proteinExistence type="predicted"/>
<evidence type="ECO:0000256" key="1">
    <source>
        <dbReference type="ARBA" id="ARBA00022723"/>
    </source>
</evidence>
<accession>A0AAP0CGP5</accession>